<dbReference type="RefSeq" id="XP_056683944.1">
    <property type="nucleotide sequence ID" value="XM_056827966.1"/>
</dbReference>
<dbReference type="AlphaFoldDB" id="A0A9R0IXI2"/>
<evidence type="ECO:0000313" key="3">
    <source>
        <dbReference type="RefSeq" id="XP_021856951.1"/>
    </source>
</evidence>
<dbReference type="OrthoDB" id="1930763at2759"/>
<evidence type="ECO:0000313" key="1">
    <source>
        <dbReference type="Proteomes" id="UP000813463"/>
    </source>
</evidence>
<proteinExistence type="predicted"/>
<evidence type="ECO:0000313" key="2">
    <source>
        <dbReference type="RefSeq" id="XP_021856950.1"/>
    </source>
</evidence>
<reference evidence="2 3" key="2">
    <citation type="submission" date="2025-04" db="UniProtKB">
        <authorList>
            <consortium name="RefSeq"/>
        </authorList>
    </citation>
    <scope>IDENTIFICATION</scope>
    <source>
        <tissue evidence="5 6">Leaf</tissue>
    </source>
</reference>
<gene>
    <name evidence="2 3 4 5 6" type="primary">LOC110796222</name>
</gene>
<dbReference type="GO" id="GO:0051457">
    <property type="term" value="P:maintenance of protein location in nucleus"/>
    <property type="evidence" value="ECO:0000318"/>
    <property type="project" value="GO_Central"/>
</dbReference>
<dbReference type="PANTHER" id="PTHR37723:SF1">
    <property type="entry name" value="PROTEIN FAR-RED-ELONGATED HYPOCOTYL 1-LIKE"/>
    <property type="match status" value="1"/>
</dbReference>
<name>A0A9R0IXI2_SPIOL</name>
<dbReference type="GO" id="GO:0016607">
    <property type="term" value="C:nuclear speck"/>
    <property type="evidence" value="ECO:0000318"/>
    <property type="project" value="GO_Central"/>
</dbReference>
<dbReference type="RefSeq" id="XP_021856950.1">
    <property type="nucleotide sequence ID" value="XM_022001258.1"/>
</dbReference>
<dbReference type="GeneID" id="110796222"/>
<dbReference type="InterPro" id="IPR037766">
    <property type="entry name" value="FHY1"/>
</dbReference>
<dbReference type="GO" id="GO:0009639">
    <property type="term" value="P:response to red or far red light"/>
    <property type="evidence" value="ECO:0007669"/>
    <property type="project" value="InterPro"/>
</dbReference>
<dbReference type="RefSeq" id="XP_021856951.1">
    <property type="nucleotide sequence ID" value="XM_022001259.1"/>
</dbReference>
<evidence type="ECO:0000313" key="6">
    <source>
        <dbReference type="RefSeq" id="XP_056683945.1"/>
    </source>
</evidence>
<protein>
    <submittedName>
        <fullName evidence="2 3 5 6">Protein FAR-RED-ELONGATED HYPOCOTYL 1-LIKE</fullName>
    </submittedName>
</protein>
<dbReference type="RefSeq" id="XP_056683945.1">
    <property type="nucleotide sequence ID" value="XM_056827967.1"/>
</dbReference>
<sequence length="204" mass="22835">MKHDSSNLKKRKLLGAAASDLGLPAPKHVCCEAANRSECDSSFFVRSVDEEDVHVFDTLAESTQDSNSIPGDSQSSAEVIFDAGNFRKMDSYDEASTSWASSRPVISLDSLSLDHINHSIEREQYQLPNQDNTGWHDIDWMDDCIDSSYCKDNKQQAAEQLEGLLSSTGMVSSERWTLNPEAQVGRQKPTIDQEFEQYFSTLML</sequence>
<dbReference type="Proteomes" id="UP000813463">
    <property type="component" value="Chromosome 5"/>
</dbReference>
<evidence type="ECO:0000313" key="5">
    <source>
        <dbReference type="RefSeq" id="XP_056683944.1"/>
    </source>
</evidence>
<dbReference type="RefSeq" id="XP_021856952.1">
    <property type="nucleotide sequence ID" value="XM_022001260.1"/>
</dbReference>
<evidence type="ECO:0000313" key="4">
    <source>
        <dbReference type="RefSeq" id="XP_021856952.1"/>
    </source>
</evidence>
<dbReference type="GO" id="GO:0009416">
    <property type="term" value="P:response to light stimulus"/>
    <property type="evidence" value="ECO:0000318"/>
    <property type="project" value="GO_Central"/>
</dbReference>
<organism evidence="1 4">
    <name type="scientific">Spinacia oleracea</name>
    <name type="common">Spinach</name>
    <dbReference type="NCBI Taxonomy" id="3562"/>
    <lineage>
        <taxon>Eukaryota</taxon>
        <taxon>Viridiplantae</taxon>
        <taxon>Streptophyta</taxon>
        <taxon>Embryophyta</taxon>
        <taxon>Tracheophyta</taxon>
        <taxon>Spermatophyta</taxon>
        <taxon>Magnoliopsida</taxon>
        <taxon>eudicotyledons</taxon>
        <taxon>Gunneridae</taxon>
        <taxon>Pentapetalae</taxon>
        <taxon>Caryophyllales</taxon>
        <taxon>Chenopodiaceae</taxon>
        <taxon>Chenopodioideae</taxon>
        <taxon>Anserineae</taxon>
        <taxon>Spinacia</taxon>
    </lineage>
</organism>
<dbReference type="GO" id="GO:0005737">
    <property type="term" value="C:cytoplasm"/>
    <property type="evidence" value="ECO:0000318"/>
    <property type="project" value="GO_Central"/>
</dbReference>
<dbReference type="KEGG" id="soe:110796222"/>
<reference evidence="1" key="1">
    <citation type="journal article" date="2021" name="Nat. Commun.">
        <title>Genomic analyses provide insights into spinach domestication and the genetic basis of agronomic traits.</title>
        <authorList>
            <person name="Cai X."/>
            <person name="Sun X."/>
            <person name="Xu C."/>
            <person name="Sun H."/>
            <person name="Wang X."/>
            <person name="Ge C."/>
            <person name="Zhang Z."/>
            <person name="Wang Q."/>
            <person name="Fei Z."/>
            <person name="Jiao C."/>
            <person name="Wang Q."/>
        </authorList>
    </citation>
    <scope>NUCLEOTIDE SEQUENCE [LARGE SCALE GENOMIC DNA]</scope>
    <source>
        <strain evidence="1">cv. Varoflay</strain>
    </source>
</reference>
<dbReference type="GO" id="GO:0061608">
    <property type="term" value="F:nuclear import signal receptor activity"/>
    <property type="evidence" value="ECO:0000318"/>
    <property type="project" value="GO_Central"/>
</dbReference>
<keyword evidence="1" id="KW-1185">Reference proteome</keyword>
<accession>A0A9R0IXI2</accession>
<dbReference type="PANTHER" id="PTHR37723">
    <property type="entry name" value="PROTEIN FAR-RED ELONGATED HYPOCOTYL 1"/>
    <property type="match status" value="1"/>
</dbReference>